<dbReference type="SUPFAM" id="SSF90112">
    <property type="entry name" value="Neurotransmitter-gated ion-channel transmembrane pore"/>
    <property type="match status" value="1"/>
</dbReference>
<protein>
    <submittedName>
        <fullName evidence="2">Uncharacterized protein</fullName>
    </submittedName>
</protein>
<accession>A0AAJ0HZC1</accession>
<dbReference type="Proteomes" id="UP001285908">
    <property type="component" value="Unassembled WGS sequence"/>
</dbReference>
<comment type="caution">
    <text evidence="2">The sequence shown here is derived from an EMBL/GenBank/DDBJ whole genome shotgun (WGS) entry which is preliminary data.</text>
</comment>
<organism evidence="2 3">
    <name type="scientific">Neurospora hispaniola</name>
    <dbReference type="NCBI Taxonomy" id="588809"/>
    <lineage>
        <taxon>Eukaryota</taxon>
        <taxon>Fungi</taxon>
        <taxon>Dikarya</taxon>
        <taxon>Ascomycota</taxon>
        <taxon>Pezizomycotina</taxon>
        <taxon>Sordariomycetes</taxon>
        <taxon>Sordariomycetidae</taxon>
        <taxon>Sordariales</taxon>
        <taxon>Sordariaceae</taxon>
        <taxon>Neurospora</taxon>
    </lineage>
</organism>
<keyword evidence="3" id="KW-1185">Reference proteome</keyword>
<dbReference type="RefSeq" id="XP_062688363.1">
    <property type="nucleotide sequence ID" value="XM_062841335.1"/>
</dbReference>
<keyword evidence="1" id="KW-0472">Membrane</keyword>
<evidence type="ECO:0000313" key="3">
    <source>
        <dbReference type="Proteomes" id="UP001285908"/>
    </source>
</evidence>
<feature type="transmembrane region" description="Helical" evidence="1">
    <location>
        <begin position="140"/>
        <end position="170"/>
    </location>
</feature>
<name>A0AAJ0HZC1_9PEZI</name>
<dbReference type="GeneID" id="87878957"/>
<evidence type="ECO:0000256" key="1">
    <source>
        <dbReference type="SAM" id="Phobius"/>
    </source>
</evidence>
<dbReference type="EMBL" id="JAULSX010000010">
    <property type="protein sequence ID" value="KAK3485459.1"/>
    <property type="molecule type" value="Genomic_DNA"/>
</dbReference>
<gene>
    <name evidence="2" type="ORF">B0T23DRAFT_48089</name>
</gene>
<dbReference type="GO" id="GO:0016020">
    <property type="term" value="C:membrane"/>
    <property type="evidence" value="ECO:0007669"/>
    <property type="project" value="InterPro"/>
</dbReference>
<keyword evidence="1" id="KW-1133">Transmembrane helix</keyword>
<dbReference type="AlphaFoldDB" id="A0AAJ0HZC1"/>
<evidence type="ECO:0000313" key="2">
    <source>
        <dbReference type="EMBL" id="KAK3485459.1"/>
    </source>
</evidence>
<reference evidence="2 3" key="1">
    <citation type="journal article" date="2023" name="Mol. Phylogenet. Evol.">
        <title>Genome-scale phylogeny and comparative genomics of the fungal order Sordariales.</title>
        <authorList>
            <person name="Hensen N."/>
            <person name="Bonometti L."/>
            <person name="Westerberg I."/>
            <person name="Brannstrom I.O."/>
            <person name="Guillou S."/>
            <person name="Cros-Aarteil S."/>
            <person name="Calhoun S."/>
            <person name="Haridas S."/>
            <person name="Kuo A."/>
            <person name="Mondo S."/>
            <person name="Pangilinan J."/>
            <person name="Riley R."/>
            <person name="LaButti K."/>
            <person name="Andreopoulos B."/>
            <person name="Lipzen A."/>
            <person name="Chen C."/>
            <person name="Yan M."/>
            <person name="Daum C."/>
            <person name="Ng V."/>
            <person name="Clum A."/>
            <person name="Steindorff A."/>
            <person name="Ohm R.A."/>
            <person name="Martin F."/>
            <person name="Silar P."/>
            <person name="Natvig D.O."/>
            <person name="Lalanne C."/>
            <person name="Gautier V."/>
            <person name="Ament-Velasquez S.L."/>
            <person name="Kruys A."/>
            <person name="Hutchinson M.I."/>
            <person name="Powell A.J."/>
            <person name="Barry K."/>
            <person name="Miller A.N."/>
            <person name="Grigoriev I.V."/>
            <person name="Debuchy R."/>
            <person name="Gladieux P."/>
            <person name="Hiltunen Thoren M."/>
            <person name="Johannesson H."/>
        </authorList>
    </citation>
    <scope>NUCLEOTIDE SEQUENCE [LARGE SCALE GENOMIC DNA]</scope>
    <source>
        <strain evidence="2 3">FGSC 10403</strain>
    </source>
</reference>
<dbReference type="GO" id="GO:0006811">
    <property type="term" value="P:monoatomic ion transport"/>
    <property type="evidence" value="ECO:0007669"/>
    <property type="project" value="InterPro"/>
</dbReference>
<proteinExistence type="predicted"/>
<dbReference type="InterPro" id="IPR036719">
    <property type="entry name" value="Neuro-gated_channel_TM_sf"/>
</dbReference>
<keyword evidence="1" id="KW-0812">Transmembrane</keyword>
<sequence>MRHHLRQLVMSPCYRRYHCTGARPHTVRSNPSATLSRVVLQHGWGTVPGHGTTAAWAASCRLVISTSSSLLSVHVGANNPARPFSFLLPHFDTRLSNHKTGRVSSQVTSLRLPHDLHASSHLILETQRVGDERQQAQRTWVFVAVFFSSLLLCIFVLLAFHGLLAISHLIPMDLKGRSFVIHHHHEPYMCMCVLYI</sequence>